<gene>
    <name evidence="1" type="ORF">JD77_04232</name>
</gene>
<dbReference type="Proteomes" id="UP000319825">
    <property type="component" value="Unassembled WGS sequence"/>
</dbReference>
<evidence type="ECO:0000313" key="1">
    <source>
        <dbReference type="EMBL" id="TWH69224.1"/>
    </source>
</evidence>
<name>A0A562IF49_MICOL</name>
<dbReference type="Gene3D" id="3.10.180.10">
    <property type="entry name" value="2,3-Dihydroxybiphenyl 1,2-Dioxygenase, domain 1"/>
    <property type="match status" value="1"/>
</dbReference>
<dbReference type="InterPro" id="IPR029068">
    <property type="entry name" value="Glyas_Bleomycin-R_OHBP_Dase"/>
</dbReference>
<evidence type="ECO:0000313" key="2">
    <source>
        <dbReference type="Proteomes" id="UP000319825"/>
    </source>
</evidence>
<dbReference type="SUPFAM" id="SSF54593">
    <property type="entry name" value="Glyoxalase/Bleomycin resistance protein/Dihydroxybiphenyl dioxygenase"/>
    <property type="match status" value="1"/>
</dbReference>
<dbReference type="OrthoDB" id="9795306at2"/>
<sequence>MPVRSVIRAAISDRRVRVRHHGGYEHFERDPAGSAAGAPVVFRWTGPGHRLTVSEWYEDPEAVDPAEGPAVLTIHPADPQLLLSRALAAGAELEPAAGDTPAVVLRDPAGQRWAVVGATRSQ</sequence>
<accession>A0A562IF49</accession>
<keyword evidence="2" id="KW-1185">Reference proteome</keyword>
<protein>
    <recommendedName>
        <fullName evidence="3">Glyoxalase-like domain-containing protein</fullName>
    </recommendedName>
</protein>
<comment type="caution">
    <text evidence="1">The sequence shown here is derived from an EMBL/GenBank/DDBJ whole genome shotgun (WGS) entry which is preliminary data.</text>
</comment>
<evidence type="ECO:0008006" key="3">
    <source>
        <dbReference type="Google" id="ProtNLM"/>
    </source>
</evidence>
<dbReference type="EMBL" id="VLKE01000001">
    <property type="protein sequence ID" value="TWH69224.1"/>
    <property type="molecule type" value="Genomic_DNA"/>
</dbReference>
<proteinExistence type="predicted"/>
<dbReference type="RefSeq" id="WP_145775829.1">
    <property type="nucleotide sequence ID" value="NZ_BAAATQ010000050.1"/>
</dbReference>
<dbReference type="AlphaFoldDB" id="A0A562IF49"/>
<dbReference type="InterPro" id="IPR046030">
    <property type="entry name" value="DUF5988"/>
</dbReference>
<dbReference type="Pfam" id="PF19450">
    <property type="entry name" value="DUF5988"/>
    <property type="match status" value="1"/>
</dbReference>
<organism evidence="1 2">
    <name type="scientific">Micromonospora olivasterospora</name>
    <dbReference type="NCBI Taxonomy" id="1880"/>
    <lineage>
        <taxon>Bacteria</taxon>
        <taxon>Bacillati</taxon>
        <taxon>Actinomycetota</taxon>
        <taxon>Actinomycetes</taxon>
        <taxon>Micromonosporales</taxon>
        <taxon>Micromonosporaceae</taxon>
        <taxon>Micromonospora</taxon>
    </lineage>
</organism>
<reference evidence="1 2" key="1">
    <citation type="submission" date="2019-07" db="EMBL/GenBank/DDBJ databases">
        <title>R&amp;d 2014.</title>
        <authorList>
            <person name="Klenk H.-P."/>
        </authorList>
    </citation>
    <scope>NUCLEOTIDE SEQUENCE [LARGE SCALE GENOMIC DNA]</scope>
    <source>
        <strain evidence="1 2">DSM 43868</strain>
    </source>
</reference>